<keyword evidence="2" id="KW-1185">Reference proteome</keyword>
<evidence type="ECO:0000313" key="2">
    <source>
        <dbReference type="Proteomes" id="UP000254937"/>
    </source>
</evidence>
<dbReference type="AlphaFoldDB" id="A0A370PJP6"/>
<gene>
    <name evidence="1" type="ORF">M752DRAFT_300619</name>
</gene>
<organism evidence="1 2">
    <name type="scientific">Aspergillus phoenicis ATCC 13157</name>
    <dbReference type="NCBI Taxonomy" id="1353007"/>
    <lineage>
        <taxon>Eukaryota</taxon>
        <taxon>Fungi</taxon>
        <taxon>Dikarya</taxon>
        <taxon>Ascomycota</taxon>
        <taxon>Pezizomycotina</taxon>
        <taxon>Eurotiomycetes</taxon>
        <taxon>Eurotiomycetidae</taxon>
        <taxon>Eurotiales</taxon>
        <taxon>Aspergillaceae</taxon>
        <taxon>Aspergillus</taxon>
    </lineage>
</organism>
<sequence length="306" mass="34948">MNPAAIARGLITYANLELYQKAEVKFPPPANYVPPKEPIAVQLLENVLNKVIFKEEKYSTVFVNSQIPPHENSDLACDLAIRYVTKNMDIWTMCFIEAKRTRNRETTITRFVEEDALKYCKEYFFGNPSNNSSFVYAGTLIGTRLRLWRVQRTEREEDMKLTPLWGSEDIGSDEDYKDLGNNLDGPEIMKTFHDMLEVPPKPWFNASPTAVTPSPQSGAYQLPPPGRDKPMLLTNPTLPPTGQVPGDYKWVSRFINTRGPKFSWNLGSQMVHTGRAEDWNVREGNYVNSKQKVYADHNTENLPVLL</sequence>
<evidence type="ECO:0000313" key="1">
    <source>
        <dbReference type="EMBL" id="RDK42406.1"/>
    </source>
</evidence>
<reference evidence="1 2" key="1">
    <citation type="submission" date="2018-07" db="EMBL/GenBank/DDBJ databases">
        <title>Section-level genome sequencing of Aspergillus section Nigri to investigate inter- and intra-species variation.</title>
        <authorList>
            <consortium name="DOE Joint Genome Institute"/>
            <person name="Vesth T.C."/>
            <person name="Nybo J.L."/>
            <person name="Theobald S."/>
            <person name="Frisvad J.C."/>
            <person name="Larsen T.O."/>
            <person name="Nielsen K.F."/>
            <person name="Hoof J.B."/>
            <person name="Brandl J."/>
            <person name="Salamov A."/>
            <person name="Riley R."/>
            <person name="Gladden J.M."/>
            <person name="Phatale P."/>
            <person name="Nielsen M.T."/>
            <person name="Lyhne E.K."/>
            <person name="Kogle M.E."/>
            <person name="Strasser K."/>
            <person name="McDonnell E."/>
            <person name="Barry K."/>
            <person name="Clum A."/>
            <person name="Chen C."/>
            <person name="Nolan M."/>
            <person name="Sandor L."/>
            <person name="Kuo A."/>
            <person name="Lipzen A."/>
            <person name="Hainaut M."/>
            <person name="Drula E."/>
            <person name="Tsang A."/>
            <person name="Magnuson J.K."/>
            <person name="Henrissat B."/>
            <person name="Wiebenga A."/>
            <person name="Simmons B.A."/>
            <person name="Makela M.R."/>
            <person name="De vries R.P."/>
            <person name="Grigoriev I.V."/>
            <person name="Mortensen U.H."/>
            <person name="Baker S.E."/>
            <person name="Andersen M.R."/>
        </authorList>
    </citation>
    <scope>NUCLEOTIDE SEQUENCE [LARGE SCALE GENOMIC DNA]</scope>
    <source>
        <strain evidence="1 2">ATCC 13157</strain>
    </source>
</reference>
<accession>A0A370PJP6</accession>
<protein>
    <submittedName>
        <fullName evidence="1">Uncharacterized protein</fullName>
    </submittedName>
</protein>
<name>A0A370PJP6_ASPPH</name>
<dbReference type="EMBL" id="KZ851853">
    <property type="protein sequence ID" value="RDK42406.1"/>
    <property type="molecule type" value="Genomic_DNA"/>
</dbReference>
<proteinExistence type="predicted"/>
<dbReference type="Proteomes" id="UP000254937">
    <property type="component" value="Unassembled WGS sequence"/>
</dbReference>